<dbReference type="PANTHER" id="PTHR37984:SF5">
    <property type="entry name" value="PROTEIN NYNRIN-LIKE"/>
    <property type="match status" value="1"/>
</dbReference>
<evidence type="ECO:0000313" key="10">
    <source>
        <dbReference type="Proteomes" id="UP000325315"/>
    </source>
</evidence>
<dbReference type="PANTHER" id="PTHR37984">
    <property type="entry name" value="PROTEIN CBG26694"/>
    <property type="match status" value="1"/>
</dbReference>
<dbReference type="OrthoDB" id="2283961at2759"/>
<reference evidence="10" key="1">
    <citation type="journal article" date="2019" name="Plant Biotechnol. J.">
        <title>Genome sequencing of the Australian wild diploid species Gossypium australe highlights disease resistance and delayed gland morphogenesis.</title>
        <authorList>
            <person name="Cai Y."/>
            <person name="Cai X."/>
            <person name="Wang Q."/>
            <person name="Wang P."/>
            <person name="Zhang Y."/>
            <person name="Cai C."/>
            <person name="Xu Y."/>
            <person name="Wang K."/>
            <person name="Zhou Z."/>
            <person name="Wang C."/>
            <person name="Geng S."/>
            <person name="Li B."/>
            <person name="Dong Q."/>
            <person name="Hou Y."/>
            <person name="Wang H."/>
            <person name="Ai P."/>
            <person name="Liu Z."/>
            <person name="Yi F."/>
            <person name="Sun M."/>
            <person name="An G."/>
            <person name="Cheng J."/>
            <person name="Zhang Y."/>
            <person name="Shi Q."/>
            <person name="Xie Y."/>
            <person name="Shi X."/>
            <person name="Chang Y."/>
            <person name="Huang F."/>
            <person name="Chen Y."/>
            <person name="Hong S."/>
            <person name="Mi L."/>
            <person name="Sun Q."/>
            <person name="Zhang L."/>
            <person name="Zhou B."/>
            <person name="Peng R."/>
            <person name="Zhang X."/>
            <person name="Liu F."/>
        </authorList>
    </citation>
    <scope>NUCLEOTIDE SEQUENCE [LARGE SCALE GENOMIC DNA]</scope>
    <source>
        <strain evidence="10">cv. PA1801</strain>
    </source>
</reference>
<dbReference type="GO" id="GO:0004519">
    <property type="term" value="F:endonuclease activity"/>
    <property type="evidence" value="ECO:0007669"/>
    <property type="project" value="UniProtKB-KW"/>
</dbReference>
<dbReference type="Gene3D" id="3.10.10.10">
    <property type="entry name" value="HIV Type 1 Reverse Transcriptase, subunit A, domain 1"/>
    <property type="match status" value="1"/>
</dbReference>
<evidence type="ECO:0000259" key="8">
    <source>
        <dbReference type="PROSITE" id="PS50878"/>
    </source>
</evidence>
<dbReference type="FunFam" id="3.10.10.10:FF:000007">
    <property type="entry name" value="Retrovirus-related Pol polyprotein from transposon 17.6-like Protein"/>
    <property type="match status" value="1"/>
</dbReference>
<gene>
    <name evidence="9" type="ORF">EPI10_020797</name>
</gene>
<keyword evidence="1" id="KW-0645">Protease</keyword>
<sequence length="259" mass="30230">MFSKIDLRSGYFGVTYYHMRVKDCDVMKTAFRTRYGHYEFLVMPFGLTNAPTAFMDMLNRVFQPQLDRFFVVFINDILIYSKSESKHAQHLRTVLQILREKQLYAKFSKCEFWLKEVGFLGHVVFADGIRVDPSKISAITNWKAPKNVAEVRSFLGLVGYYQCFFQNFSIIALQMTKLLQKNVQFVCSDECQVDVSLSGLGYVLMQSGKVISYASRQLKPHERNYLTHDFELAAIVFALKIWRHYLYGEKATYLHIIKV</sequence>
<evidence type="ECO:0000256" key="6">
    <source>
        <dbReference type="ARBA" id="ARBA00022801"/>
    </source>
</evidence>
<dbReference type="InterPro" id="IPR000477">
    <property type="entry name" value="RT_dom"/>
</dbReference>
<name>A0A5B6WF43_9ROSI</name>
<dbReference type="InterPro" id="IPR050951">
    <property type="entry name" value="Retrovirus_Pol_polyprotein"/>
</dbReference>
<feature type="domain" description="Reverse transcriptase" evidence="8">
    <location>
        <begin position="1"/>
        <end position="124"/>
    </location>
</feature>
<dbReference type="CDD" id="cd01647">
    <property type="entry name" value="RT_LTR"/>
    <property type="match status" value="1"/>
</dbReference>
<keyword evidence="7" id="KW-0695">RNA-directed DNA polymerase</keyword>
<evidence type="ECO:0000256" key="4">
    <source>
        <dbReference type="ARBA" id="ARBA00022722"/>
    </source>
</evidence>
<dbReference type="GO" id="GO:0008233">
    <property type="term" value="F:peptidase activity"/>
    <property type="evidence" value="ECO:0007669"/>
    <property type="project" value="UniProtKB-KW"/>
</dbReference>
<keyword evidence="6" id="KW-0378">Hydrolase</keyword>
<dbReference type="GO" id="GO:0003964">
    <property type="term" value="F:RNA-directed DNA polymerase activity"/>
    <property type="evidence" value="ECO:0007669"/>
    <property type="project" value="UniProtKB-KW"/>
</dbReference>
<accession>A0A5B6WF43</accession>
<dbReference type="InterPro" id="IPR043502">
    <property type="entry name" value="DNA/RNA_pol_sf"/>
</dbReference>
<keyword evidence="10" id="KW-1185">Reference proteome</keyword>
<dbReference type="Gene3D" id="3.30.70.270">
    <property type="match status" value="2"/>
</dbReference>
<organism evidence="9 10">
    <name type="scientific">Gossypium australe</name>
    <dbReference type="NCBI Taxonomy" id="47621"/>
    <lineage>
        <taxon>Eukaryota</taxon>
        <taxon>Viridiplantae</taxon>
        <taxon>Streptophyta</taxon>
        <taxon>Embryophyta</taxon>
        <taxon>Tracheophyta</taxon>
        <taxon>Spermatophyta</taxon>
        <taxon>Magnoliopsida</taxon>
        <taxon>eudicotyledons</taxon>
        <taxon>Gunneridae</taxon>
        <taxon>Pentapetalae</taxon>
        <taxon>rosids</taxon>
        <taxon>malvids</taxon>
        <taxon>Malvales</taxon>
        <taxon>Malvaceae</taxon>
        <taxon>Malvoideae</taxon>
        <taxon>Gossypium</taxon>
    </lineage>
</organism>
<dbReference type="PROSITE" id="PS50878">
    <property type="entry name" value="RT_POL"/>
    <property type="match status" value="1"/>
</dbReference>
<evidence type="ECO:0000256" key="3">
    <source>
        <dbReference type="ARBA" id="ARBA00022695"/>
    </source>
</evidence>
<dbReference type="AlphaFoldDB" id="A0A5B6WF43"/>
<evidence type="ECO:0000256" key="2">
    <source>
        <dbReference type="ARBA" id="ARBA00022679"/>
    </source>
</evidence>
<evidence type="ECO:0000256" key="1">
    <source>
        <dbReference type="ARBA" id="ARBA00022670"/>
    </source>
</evidence>
<dbReference type="Pfam" id="PF00078">
    <property type="entry name" value="RVT_1"/>
    <property type="match status" value="1"/>
</dbReference>
<evidence type="ECO:0000256" key="7">
    <source>
        <dbReference type="ARBA" id="ARBA00022918"/>
    </source>
</evidence>
<comment type="caution">
    <text evidence="9">The sequence shown here is derived from an EMBL/GenBank/DDBJ whole genome shotgun (WGS) entry which is preliminary data.</text>
</comment>
<dbReference type="FunFam" id="3.30.70.270:FF:000003">
    <property type="entry name" value="Transposon Ty3-G Gag-Pol polyprotein"/>
    <property type="match status" value="1"/>
</dbReference>
<evidence type="ECO:0000313" key="9">
    <source>
        <dbReference type="EMBL" id="KAA3480359.1"/>
    </source>
</evidence>
<keyword evidence="3" id="KW-0548">Nucleotidyltransferase</keyword>
<dbReference type="Proteomes" id="UP000325315">
    <property type="component" value="Unassembled WGS sequence"/>
</dbReference>
<protein>
    <submittedName>
        <fullName evidence="9">DNA/RNA polymerase superfamily protein</fullName>
    </submittedName>
</protein>
<proteinExistence type="predicted"/>
<dbReference type="EMBL" id="SMMG02000003">
    <property type="protein sequence ID" value="KAA3480359.1"/>
    <property type="molecule type" value="Genomic_DNA"/>
</dbReference>
<keyword evidence="5" id="KW-0255">Endonuclease</keyword>
<dbReference type="InterPro" id="IPR041373">
    <property type="entry name" value="RT_RNaseH"/>
</dbReference>
<dbReference type="GO" id="GO:0006508">
    <property type="term" value="P:proteolysis"/>
    <property type="evidence" value="ECO:0007669"/>
    <property type="project" value="UniProtKB-KW"/>
</dbReference>
<dbReference type="Pfam" id="PF17917">
    <property type="entry name" value="RT_RNaseH"/>
    <property type="match status" value="1"/>
</dbReference>
<keyword evidence="2" id="KW-0808">Transferase</keyword>
<dbReference type="SUPFAM" id="SSF56672">
    <property type="entry name" value="DNA/RNA polymerases"/>
    <property type="match status" value="1"/>
</dbReference>
<dbReference type="InterPro" id="IPR043128">
    <property type="entry name" value="Rev_trsase/Diguanyl_cyclase"/>
</dbReference>
<keyword evidence="4" id="KW-0540">Nuclease</keyword>
<evidence type="ECO:0000256" key="5">
    <source>
        <dbReference type="ARBA" id="ARBA00022759"/>
    </source>
</evidence>